<dbReference type="Proteomes" id="UP001374893">
    <property type="component" value="Chromosome"/>
</dbReference>
<dbReference type="InterPro" id="IPR003593">
    <property type="entry name" value="AAA+_ATPase"/>
</dbReference>
<dbReference type="InterPro" id="IPR003439">
    <property type="entry name" value="ABC_transporter-like_ATP-bd"/>
</dbReference>
<reference evidence="6 7" key="1">
    <citation type="submission" date="2021-06" db="EMBL/GenBank/DDBJ databases">
        <title>Complete genome of Haloferula helveola possessing various polysaccharide degrading enzymes.</title>
        <authorList>
            <person name="Takami H."/>
            <person name="Huang C."/>
            <person name="Hamasaki K."/>
        </authorList>
    </citation>
    <scope>NUCLEOTIDE SEQUENCE [LARGE SCALE GENOMIC DNA]</scope>
    <source>
        <strain evidence="6 7">CN-1</strain>
    </source>
</reference>
<keyword evidence="3" id="KW-0067">ATP-binding</keyword>
<dbReference type="PROSITE" id="PS50893">
    <property type="entry name" value="ABC_TRANSPORTER_2"/>
    <property type="match status" value="1"/>
</dbReference>
<feature type="region of interest" description="Disordered" evidence="4">
    <location>
        <begin position="306"/>
        <end position="326"/>
    </location>
</feature>
<dbReference type="SUPFAM" id="SSF52540">
    <property type="entry name" value="P-loop containing nucleoside triphosphate hydrolases"/>
    <property type="match status" value="1"/>
</dbReference>
<sequence>METPETTNPERKVVVEVRDVEVTYRSKPKLKLDEGKPKLERDEFTVFRDLDLTIREHEFTTIVGPSGCGKSTIFRLILGSQFPTKGTVHVDGEPVRNVTPKTGIVYQRYSLFPHLTVADNIALGPLLQQTGPFESLVRSIGPRYRRVRRESRAEAFDLLGRIGLSRNDGDKYPHELSGGMRQRVAIAQATIMKPKVLMMDEPFGALDHSTREDMQLFILEQAEKNGLTVIFVTHDLDEALFLGTRVIGISQYYAADSAEDGVGSKIVTDRDLTAALGGAHPRPTTSIDTPEFRELRRKVHHDVLDPDHRQHISEFDHDHQDSNGKH</sequence>
<accession>A0ABM7REB4</accession>
<evidence type="ECO:0000259" key="5">
    <source>
        <dbReference type="PROSITE" id="PS50893"/>
    </source>
</evidence>
<feature type="domain" description="ABC transporter" evidence="5">
    <location>
        <begin position="17"/>
        <end position="276"/>
    </location>
</feature>
<proteinExistence type="predicted"/>
<gene>
    <name evidence="6" type="ORF">HAHE_23280</name>
</gene>
<keyword evidence="2" id="KW-0547">Nucleotide-binding</keyword>
<evidence type="ECO:0000256" key="1">
    <source>
        <dbReference type="ARBA" id="ARBA00022448"/>
    </source>
</evidence>
<evidence type="ECO:0000256" key="4">
    <source>
        <dbReference type="SAM" id="MobiDB-lite"/>
    </source>
</evidence>
<keyword evidence="1" id="KW-0813">Transport</keyword>
<evidence type="ECO:0000256" key="3">
    <source>
        <dbReference type="ARBA" id="ARBA00022840"/>
    </source>
</evidence>
<dbReference type="Gene3D" id="3.40.50.300">
    <property type="entry name" value="P-loop containing nucleotide triphosphate hydrolases"/>
    <property type="match status" value="1"/>
</dbReference>
<evidence type="ECO:0000313" key="7">
    <source>
        <dbReference type="Proteomes" id="UP001374893"/>
    </source>
</evidence>
<dbReference type="InterPro" id="IPR017871">
    <property type="entry name" value="ABC_transporter-like_CS"/>
</dbReference>
<dbReference type="InterPro" id="IPR050093">
    <property type="entry name" value="ABC_SmlMolc_Importer"/>
</dbReference>
<evidence type="ECO:0000256" key="2">
    <source>
        <dbReference type="ARBA" id="ARBA00022741"/>
    </source>
</evidence>
<dbReference type="PROSITE" id="PS00211">
    <property type="entry name" value="ABC_TRANSPORTER_1"/>
    <property type="match status" value="1"/>
</dbReference>
<protein>
    <recommendedName>
        <fullName evidence="5">ABC transporter domain-containing protein</fullName>
    </recommendedName>
</protein>
<dbReference type="PANTHER" id="PTHR42781">
    <property type="entry name" value="SPERMIDINE/PUTRESCINE IMPORT ATP-BINDING PROTEIN POTA"/>
    <property type="match status" value="1"/>
</dbReference>
<dbReference type="EMBL" id="AP024702">
    <property type="protein sequence ID" value="BCX48420.1"/>
    <property type="molecule type" value="Genomic_DNA"/>
</dbReference>
<evidence type="ECO:0000313" key="6">
    <source>
        <dbReference type="EMBL" id="BCX48420.1"/>
    </source>
</evidence>
<organism evidence="6 7">
    <name type="scientific">Haloferula helveola</name>
    <dbReference type="NCBI Taxonomy" id="490095"/>
    <lineage>
        <taxon>Bacteria</taxon>
        <taxon>Pseudomonadati</taxon>
        <taxon>Verrucomicrobiota</taxon>
        <taxon>Verrucomicrobiia</taxon>
        <taxon>Verrucomicrobiales</taxon>
        <taxon>Verrucomicrobiaceae</taxon>
        <taxon>Haloferula</taxon>
    </lineage>
</organism>
<dbReference type="SMART" id="SM00382">
    <property type="entry name" value="AAA"/>
    <property type="match status" value="1"/>
</dbReference>
<dbReference type="RefSeq" id="WP_338684632.1">
    <property type="nucleotide sequence ID" value="NZ_AP024702.1"/>
</dbReference>
<name>A0ABM7REB4_9BACT</name>
<dbReference type="InterPro" id="IPR027417">
    <property type="entry name" value="P-loop_NTPase"/>
</dbReference>
<dbReference type="Pfam" id="PF00005">
    <property type="entry name" value="ABC_tran"/>
    <property type="match status" value="1"/>
</dbReference>
<dbReference type="PANTHER" id="PTHR42781:SF8">
    <property type="entry name" value="BICARBONATE TRANSPORT ATP-BINDING PROTEIN CMPC"/>
    <property type="match status" value="1"/>
</dbReference>
<keyword evidence="7" id="KW-1185">Reference proteome</keyword>